<dbReference type="PANTHER" id="PTHR33204">
    <property type="entry name" value="TRANSCRIPTIONAL REGULATOR, MARR FAMILY"/>
    <property type="match status" value="1"/>
</dbReference>
<keyword evidence="1" id="KW-0805">Transcription regulation</keyword>
<organism evidence="5 6">
    <name type="scientific">Candidatus Fervidibacter japonicus</name>
    <dbReference type="NCBI Taxonomy" id="2035412"/>
    <lineage>
        <taxon>Bacteria</taxon>
        <taxon>Candidatus Fervidibacterota</taxon>
        <taxon>Candidatus Fervidibacter</taxon>
    </lineage>
</organism>
<evidence type="ECO:0000256" key="2">
    <source>
        <dbReference type="ARBA" id="ARBA00023125"/>
    </source>
</evidence>
<comment type="caution">
    <text evidence="5">The sequence shown here is derived from an EMBL/GenBank/DDBJ whole genome shotgun (WGS) entry which is preliminary data.</text>
</comment>
<proteinExistence type="predicted"/>
<dbReference type="AlphaFoldDB" id="A0A2H5XAS5"/>
<evidence type="ECO:0000256" key="3">
    <source>
        <dbReference type="ARBA" id="ARBA00023163"/>
    </source>
</evidence>
<feature type="domain" description="HTH hxlR-type" evidence="4">
    <location>
        <begin position="1"/>
        <end position="102"/>
    </location>
</feature>
<protein>
    <recommendedName>
        <fullName evidence="4">HTH hxlR-type domain-containing protein</fullName>
    </recommendedName>
</protein>
<keyword evidence="3" id="KW-0804">Transcription</keyword>
<evidence type="ECO:0000259" key="4">
    <source>
        <dbReference type="PROSITE" id="PS51118"/>
    </source>
</evidence>
<name>A0A2H5XAS5_9BACT</name>
<evidence type="ECO:0000313" key="6">
    <source>
        <dbReference type="Proteomes" id="UP000236173"/>
    </source>
</evidence>
<dbReference type="Pfam" id="PF01638">
    <property type="entry name" value="HxlR"/>
    <property type="match status" value="1"/>
</dbReference>
<dbReference type="InterPro" id="IPR036390">
    <property type="entry name" value="WH_DNA-bd_sf"/>
</dbReference>
<dbReference type="EMBL" id="BEHT01000008">
    <property type="protein sequence ID" value="GBC98264.1"/>
    <property type="molecule type" value="Genomic_DNA"/>
</dbReference>
<evidence type="ECO:0000256" key="1">
    <source>
        <dbReference type="ARBA" id="ARBA00023015"/>
    </source>
</evidence>
<accession>A0A2H5XAS5</accession>
<dbReference type="InterPro" id="IPR036388">
    <property type="entry name" value="WH-like_DNA-bd_sf"/>
</dbReference>
<dbReference type="Gene3D" id="1.10.10.10">
    <property type="entry name" value="Winged helix-like DNA-binding domain superfamily/Winged helix DNA-binding domain"/>
    <property type="match status" value="1"/>
</dbReference>
<keyword evidence="2" id="KW-0238">DNA-binding</keyword>
<dbReference type="GO" id="GO:0003677">
    <property type="term" value="F:DNA binding"/>
    <property type="evidence" value="ECO:0007669"/>
    <property type="project" value="UniProtKB-KW"/>
</dbReference>
<dbReference type="InterPro" id="IPR002577">
    <property type="entry name" value="HTH_HxlR"/>
</dbReference>
<dbReference type="PANTHER" id="PTHR33204:SF18">
    <property type="entry name" value="TRANSCRIPTIONAL REGULATORY PROTEIN"/>
    <property type="match status" value="1"/>
</dbReference>
<sequence>MPCDTVAVRSRWDIAILRALKEGQNRPAMLQRHCPQIPRRTLYRRLKHLQQARLIEPTAQPPAPLHGGAVPAALRLTEEGERCLQVVQRLEAAGLSVDQIVQ</sequence>
<reference evidence="6" key="1">
    <citation type="submission" date="2017-09" db="EMBL/GenBank/DDBJ databases">
        <title>Metaegenomics of thermophilic ammonia-oxidizing enrichment culture.</title>
        <authorList>
            <person name="Kato S."/>
            <person name="Suzuki K."/>
        </authorList>
    </citation>
    <scope>NUCLEOTIDE SEQUENCE [LARGE SCALE GENOMIC DNA]</scope>
</reference>
<evidence type="ECO:0000313" key="5">
    <source>
        <dbReference type="EMBL" id="GBC98264.1"/>
    </source>
</evidence>
<dbReference type="SUPFAM" id="SSF46785">
    <property type="entry name" value="Winged helix' DNA-binding domain"/>
    <property type="match status" value="1"/>
</dbReference>
<dbReference type="Proteomes" id="UP000236173">
    <property type="component" value="Unassembled WGS sequence"/>
</dbReference>
<dbReference type="PROSITE" id="PS51118">
    <property type="entry name" value="HTH_HXLR"/>
    <property type="match status" value="1"/>
</dbReference>
<gene>
    <name evidence="5" type="ORF">HRbin17_00766</name>
</gene>